<gene>
    <name evidence="4" type="ORF">RNJ44_03454</name>
</gene>
<feature type="compositionally biased region" description="Polar residues" evidence="2">
    <location>
        <begin position="325"/>
        <end position="334"/>
    </location>
</feature>
<feature type="region of interest" description="Disordered" evidence="2">
    <location>
        <begin position="485"/>
        <end position="532"/>
    </location>
</feature>
<feature type="region of interest" description="Disordered" evidence="2">
    <location>
        <begin position="306"/>
        <end position="418"/>
    </location>
</feature>
<evidence type="ECO:0000256" key="1">
    <source>
        <dbReference type="ARBA" id="ARBA00006832"/>
    </source>
</evidence>
<feature type="compositionally biased region" description="Polar residues" evidence="2">
    <location>
        <begin position="500"/>
        <end position="510"/>
    </location>
</feature>
<comment type="caution">
    <text evidence="4">The sequence shown here is derived from an EMBL/GenBank/DDBJ whole genome shotgun (WGS) entry which is preliminary data.</text>
</comment>
<organism evidence="4 5">
    <name type="scientific">Nakaseomyces bracarensis</name>
    <dbReference type="NCBI Taxonomy" id="273131"/>
    <lineage>
        <taxon>Eukaryota</taxon>
        <taxon>Fungi</taxon>
        <taxon>Dikarya</taxon>
        <taxon>Ascomycota</taxon>
        <taxon>Saccharomycotina</taxon>
        <taxon>Saccharomycetes</taxon>
        <taxon>Saccharomycetales</taxon>
        <taxon>Saccharomycetaceae</taxon>
        <taxon>Nakaseomyces</taxon>
    </lineage>
</organism>
<evidence type="ECO:0000313" key="5">
    <source>
        <dbReference type="Proteomes" id="UP001623330"/>
    </source>
</evidence>
<feature type="domain" description="Vps72/YL1 C-terminal" evidence="3">
    <location>
        <begin position="800"/>
        <end position="829"/>
    </location>
</feature>
<feature type="compositionally biased region" description="Basic and acidic residues" evidence="2">
    <location>
        <begin position="485"/>
        <end position="494"/>
    </location>
</feature>
<feature type="compositionally biased region" description="Polar residues" evidence="2">
    <location>
        <begin position="377"/>
        <end position="388"/>
    </location>
</feature>
<comment type="similarity">
    <text evidence="1">Belongs to the VPS72/YL1 family.</text>
</comment>
<feature type="compositionally biased region" description="Acidic residues" evidence="2">
    <location>
        <begin position="98"/>
        <end position="122"/>
    </location>
</feature>
<sequence>MSESGSSDQERELLINTRQRRSNAGNKLQKLLEQELEDLKSRTQVLDEDEIDLLFKEDEEDEDFKSEGDSSADGDHEEQNGLQDEEIGSDNASKSETVEDEDVMFSESSSEENGSDEDEDAGEKELMRQERIRKKRAQKLNRRPQVIKRKLAHDDDKVELKKKKSSFDTLNADTLLLNTRRTSSRASVVQNKLKVYEKLSQAEEKRKMIRERLKQTKEKEEVKELTQEDRMRIALETEQFNLLSLNKYKEQEVSKKNQRLAMQQRQKMKFKPNELIISEITTQWEVIPIMEIEDTQLWKEMLDKRNKKRKKYPKKPKKKVEEELIQNNDGSLNTAKMDDIKDSEGSKSSEETKVNPKEEAKSSEDNVLEVKSDPAYSISNSNAEYSNNDVRESERLEGPQSTATDDSATSISTKIEPKTTEIDGTEQHYNSSAKIVTVTGTESDHQLDNPVCDIKTGTNNIEGESNDDTKLNIAIDSTIASLTKKEDETKHVNEPKNVPLSENNIQPNNETKPDCVESLNNSESNDISEGNTNVEQVTDNEPMATEEIKNVTGSTIKLEYEFSNEHEENNDKHTDSSLVHKTTTNDVNIEREDSKTGLFEREISHKLENHDQLQLQDTNDSRKFVRFDSSQEVDILDGIVAEKNTVINNPKIADVSEDTEVKSELPLNEENKIDSSHPENIYEGPNQLVSKNFVTAYYVFQDNFKDSLNDILFGKDWSGYHRALDVERIFTSKLSEENSDVNDSNTQIKPNLNILENFPSFGEFDKKVVQEVDDKTVKDLEIKIKTPVPTGIFLPSGMRKKCLINNRECHYFDPKNGVPYSDVEAYKIIQELQSFNTDAESSHLYKWYGFGNGGIYLDANEKPATGVPEGF</sequence>
<feature type="compositionally biased region" description="Basic and acidic residues" evidence="2">
    <location>
        <begin position="564"/>
        <end position="575"/>
    </location>
</feature>
<feature type="compositionally biased region" description="Basic and acidic residues" evidence="2">
    <location>
        <begin position="336"/>
        <end position="372"/>
    </location>
</feature>
<feature type="compositionally biased region" description="Low complexity" evidence="2">
    <location>
        <begin position="401"/>
        <end position="413"/>
    </location>
</feature>
<feature type="compositionally biased region" description="Basic residues" evidence="2">
    <location>
        <begin position="306"/>
        <end position="318"/>
    </location>
</feature>
<dbReference type="PANTHER" id="PTHR13275:SF4">
    <property type="entry name" value="VACUOLAR PROTEIN SORTING-ASSOCIATED PROTEIN 72 HOMOLOG"/>
    <property type="match status" value="1"/>
</dbReference>
<evidence type="ECO:0000259" key="3">
    <source>
        <dbReference type="SMART" id="SM00993"/>
    </source>
</evidence>
<feature type="compositionally biased region" description="Acidic residues" evidence="2">
    <location>
        <begin position="46"/>
        <end position="64"/>
    </location>
</feature>
<dbReference type="PANTHER" id="PTHR13275">
    <property type="entry name" value="YL-1 PROTEIN TRANSCRIPTION FACTOR-LIKE 1"/>
    <property type="match status" value="1"/>
</dbReference>
<protein>
    <submittedName>
        <fullName evidence="4">Vacuolar protein sorting-associated protein 72</fullName>
    </submittedName>
</protein>
<feature type="compositionally biased region" description="Polar residues" evidence="2">
    <location>
        <begin position="576"/>
        <end position="587"/>
    </location>
</feature>
<accession>A0ABR4NX40</accession>
<feature type="region of interest" description="Disordered" evidence="2">
    <location>
        <begin position="1"/>
        <end position="26"/>
    </location>
</feature>
<feature type="compositionally biased region" description="Polar residues" evidence="2">
    <location>
        <begin position="518"/>
        <end position="532"/>
    </location>
</feature>
<feature type="region of interest" description="Disordered" evidence="2">
    <location>
        <begin position="564"/>
        <end position="594"/>
    </location>
</feature>
<feature type="compositionally biased region" description="Basic residues" evidence="2">
    <location>
        <begin position="131"/>
        <end position="149"/>
    </location>
</feature>
<feature type="compositionally biased region" description="Basic and acidic residues" evidence="2">
    <location>
        <begin position="65"/>
        <end position="79"/>
    </location>
</feature>
<dbReference type="Pfam" id="PF08265">
    <property type="entry name" value="YL1_C"/>
    <property type="match status" value="1"/>
</dbReference>
<feature type="region of interest" description="Disordered" evidence="2">
    <location>
        <begin position="38"/>
        <end position="149"/>
    </location>
</feature>
<reference evidence="4 5" key="1">
    <citation type="submission" date="2024-05" db="EMBL/GenBank/DDBJ databases">
        <title>Long read based assembly of the Candida bracarensis genome reveals expanded adhesin content.</title>
        <authorList>
            <person name="Marcet-Houben M."/>
            <person name="Ksiezopolska E."/>
            <person name="Gabaldon T."/>
        </authorList>
    </citation>
    <scope>NUCLEOTIDE SEQUENCE [LARGE SCALE GENOMIC DNA]</scope>
    <source>
        <strain evidence="4 5">CBM6</strain>
    </source>
</reference>
<dbReference type="InterPro" id="IPR013272">
    <property type="entry name" value="Vps72/YL1_C"/>
</dbReference>
<keyword evidence="5" id="KW-1185">Reference proteome</keyword>
<dbReference type="InterPro" id="IPR046757">
    <property type="entry name" value="YL1_N"/>
</dbReference>
<dbReference type="Proteomes" id="UP001623330">
    <property type="component" value="Unassembled WGS sequence"/>
</dbReference>
<dbReference type="Pfam" id="PF05764">
    <property type="entry name" value="YL1"/>
    <property type="match status" value="1"/>
</dbReference>
<evidence type="ECO:0000313" key="4">
    <source>
        <dbReference type="EMBL" id="KAL3233414.1"/>
    </source>
</evidence>
<evidence type="ECO:0000256" key="2">
    <source>
        <dbReference type="SAM" id="MobiDB-lite"/>
    </source>
</evidence>
<name>A0ABR4NX40_9SACH</name>
<dbReference type="SMART" id="SM00993">
    <property type="entry name" value="YL1_C"/>
    <property type="match status" value="1"/>
</dbReference>
<proteinExistence type="inferred from homology"/>
<dbReference type="EMBL" id="JBEVYD010000004">
    <property type="protein sequence ID" value="KAL3233414.1"/>
    <property type="molecule type" value="Genomic_DNA"/>
</dbReference>